<evidence type="ECO:0000259" key="19">
    <source>
        <dbReference type="Pfam" id="PF16212"/>
    </source>
</evidence>
<comment type="cofactor">
    <cofactor evidence="14">
        <name>Mg(2+)</name>
        <dbReference type="ChEBI" id="CHEBI:18420"/>
    </cofactor>
</comment>
<feature type="binding site" evidence="13">
    <location>
        <position position="721"/>
    </location>
    <ligand>
        <name>ATP</name>
        <dbReference type="ChEBI" id="CHEBI:30616"/>
    </ligand>
</feature>
<dbReference type="Gene3D" id="3.40.1110.10">
    <property type="entry name" value="Calcium-transporting ATPase, cytoplasmic domain N"/>
    <property type="match status" value="1"/>
</dbReference>
<evidence type="ECO:0000256" key="1">
    <source>
        <dbReference type="ARBA" id="ARBA00004141"/>
    </source>
</evidence>
<feature type="binding site" evidence="13">
    <location>
        <position position="912"/>
    </location>
    <ligand>
        <name>ATP</name>
        <dbReference type="ChEBI" id="CHEBI:30616"/>
    </ligand>
</feature>
<feature type="transmembrane region" description="Helical" evidence="15">
    <location>
        <begin position="1078"/>
        <end position="1095"/>
    </location>
</feature>
<evidence type="ECO:0000256" key="4">
    <source>
        <dbReference type="ARBA" id="ARBA00022723"/>
    </source>
</evidence>
<feature type="binding site" evidence="13">
    <location>
        <position position="433"/>
    </location>
    <ligand>
        <name>ATP</name>
        <dbReference type="ChEBI" id="CHEBI:30616"/>
    </ligand>
</feature>
<dbReference type="SUPFAM" id="SSF81653">
    <property type="entry name" value="Calcium ATPase, transduction domain A"/>
    <property type="match status" value="1"/>
</dbReference>
<feature type="binding site" evidence="13">
    <location>
        <position position="757"/>
    </location>
    <ligand>
        <name>ATP</name>
        <dbReference type="ChEBI" id="CHEBI:30616"/>
    </ligand>
</feature>
<feature type="binding site" evidence="13">
    <location>
        <position position="941"/>
    </location>
    <ligand>
        <name>ATP</name>
        <dbReference type="ChEBI" id="CHEBI:30616"/>
    </ligand>
</feature>
<feature type="transmembrane region" description="Helical" evidence="15">
    <location>
        <begin position="1137"/>
        <end position="1161"/>
    </location>
</feature>
<feature type="binding site" evidence="13">
    <location>
        <position position="839"/>
    </location>
    <ligand>
        <name>ATP</name>
        <dbReference type="ChEBI" id="CHEBI:30616"/>
    </ligand>
</feature>
<feature type="binding site" evidence="13">
    <location>
        <position position="918"/>
    </location>
    <ligand>
        <name>ATP</name>
        <dbReference type="ChEBI" id="CHEBI:30616"/>
    </ligand>
</feature>
<dbReference type="SFLD" id="SFLDS00003">
    <property type="entry name" value="Haloacid_Dehalogenase"/>
    <property type="match status" value="1"/>
</dbReference>
<evidence type="ECO:0000259" key="18">
    <source>
        <dbReference type="Pfam" id="PF16209"/>
    </source>
</evidence>
<dbReference type="PRINTS" id="PR00119">
    <property type="entry name" value="CATATPASE"/>
</dbReference>
<dbReference type="GO" id="GO:0015914">
    <property type="term" value="P:phospholipid transport"/>
    <property type="evidence" value="ECO:0007669"/>
    <property type="project" value="InterPro"/>
</dbReference>
<dbReference type="InterPro" id="IPR032631">
    <property type="entry name" value="P-type_ATPase_N"/>
</dbReference>
<dbReference type="SUPFAM" id="SSF81665">
    <property type="entry name" value="Calcium ATPase, transmembrane domain M"/>
    <property type="match status" value="1"/>
</dbReference>
<evidence type="ECO:0000256" key="15">
    <source>
        <dbReference type="RuleBase" id="RU362033"/>
    </source>
</evidence>
<feature type="binding site" evidence="13">
    <location>
        <position position="838"/>
    </location>
    <ligand>
        <name>ATP</name>
        <dbReference type="ChEBI" id="CHEBI:30616"/>
    </ligand>
</feature>
<dbReference type="EMBL" id="CP090892">
    <property type="protein sequence ID" value="ULU06628.1"/>
    <property type="molecule type" value="Genomic_DNA"/>
</dbReference>
<comment type="subcellular location">
    <subcellularLocation>
        <location evidence="1 15">Membrane</location>
        <topology evidence="1 15">Multi-pass membrane protein</topology>
    </subcellularLocation>
</comment>
<dbReference type="SFLD" id="SFLDF00027">
    <property type="entry name" value="p-type_atpase"/>
    <property type="match status" value="1"/>
</dbReference>
<feature type="transmembrane region" description="Helical" evidence="15">
    <location>
        <begin position="114"/>
        <end position="133"/>
    </location>
</feature>
<evidence type="ECO:0000256" key="3">
    <source>
        <dbReference type="ARBA" id="ARBA00022692"/>
    </source>
</evidence>
<dbReference type="InterPro" id="IPR011256">
    <property type="entry name" value="Reg_factor_effector_dom_sf"/>
</dbReference>
<dbReference type="Pfam" id="PF16209">
    <property type="entry name" value="PhoLip_ATPase_N"/>
    <property type="match status" value="1"/>
</dbReference>
<feature type="transmembrane region" description="Helical" evidence="15">
    <location>
        <begin position="317"/>
        <end position="340"/>
    </location>
</feature>
<feature type="region of interest" description="Disordered" evidence="16">
    <location>
        <begin position="1"/>
        <end position="21"/>
    </location>
</feature>
<feature type="binding site" evidence="13">
    <location>
        <position position="699"/>
    </location>
    <ligand>
        <name>ATP</name>
        <dbReference type="ChEBI" id="CHEBI:30616"/>
    </ligand>
</feature>
<keyword evidence="3 15" id="KW-0812">Transmembrane</keyword>
<feature type="transmembrane region" description="Helical" evidence="15">
    <location>
        <begin position="360"/>
        <end position="384"/>
    </location>
</feature>
<evidence type="ECO:0000256" key="13">
    <source>
        <dbReference type="PIRSR" id="PIRSR606539-2"/>
    </source>
</evidence>
<name>A0AAE9DLE6_CAEBR</name>
<evidence type="ECO:0000256" key="12">
    <source>
        <dbReference type="PIRSR" id="PIRSR606539-1"/>
    </source>
</evidence>
<dbReference type="Pfam" id="PF13246">
    <property type="entry name" value="Cation_ATPase"/>
    <property type="match status" value="1"/>
</dbReference>
<protein>
    <recommendedName>
        <fullName evidence="15">Phospholipid-transporting ATPase</fullName>
        <ecNumber evidence="15">7.6.2.1</ecNumber>
    </recommendedName>
</protein>
<keyword evidence="9 15" id="KW-1133">Transmembrane helix</keyword>
<feature type="transmembrane region" description="Helical" evidence="15">
    <location>
        <begin position="996"/>
        <end position="1016"/>
    </location>
</feature>
<reference evidence="20 21" key="1">
    <citation type="submission" date="2022-05" db="EMBL/GenBank/DDBJ databases">
        <title>Chromosome-level reference genomes for two strains of Caenorhabditis briggsae: an improved platform for comparative genomics.</title>
        <authorList>
            <person name="Stevens L."/>
            <person name="Andersen E.C."/>
        </authorList>
    </citation>
    <scope>NUCLEOTIDE SEQUENCE [LARGE SCALE GENOMIC DNA]</scope>
    <source>
        <strain evidence="20">QX1410_ONT</strain>
        <tissue evidence="20">Whole-organism</tissue>
    </source>
</reference>
<dbReference type="SUPFAM" id="SSF56784">
    <property type="entry name" value="HAD-like"/>
    <property type="match status" value="1"/>
</dbReference>
<evidence type="ECO:0000313" key="21">
    <source>
        <dbReference type="Proteomes" id="UP000827892"/>
    </source>
</evidence>
<feature type="domain" description="P-type ATPase N-terminal" evidence="18">
    <location>
        <begin position="60"/>
        <end position="115"/>
    </location>
</feature>
<feature type="transmembrane region" description="Helical" evidence="15">
    <location>
        <begin position="1214"/>
        <end position="1233"/>
    </location>
</feature>
<dbReference type="PANTHER" id="PTHR24092:SF215">
    <property type="entry name" value="PHOSPHOLIPID-TRANSPORTING ATPASE"/>
    <property type="match status" value="1"/>
</dbReference>
<feature type="domain" description="GyrI-like small molecule binding" evidence="17">
    <location>
        <begin position="1255"/>
        <end position="1343"/>
    </location>
</feature>
<keyword evidence="8 15" id="KW-1278">Translocase</keyword>
<dbReference type="InterPro" id="IPR001757">
    <property type="entry name" value="P_typ_ATPase"/>
</dbReference>
<dbReference type="FunFam" id="2.70.150.10:FF:000054">
    <property type="entry name" value="Phospholipid-transporting ATPase"/>
    <property type="match status" value="1"/>
</dbReference>
<dbReference type="InterPro" id="IPR023299">
    <property type="entry name" value="ATPase_P-typ_cyto_dom_N"/>
</dbReference>
<feature type="binding site" evidence="14">
    <location>
        <position position="942"/>
    </location>
    <ligand>
        <name>Mg(2+)</name>
        <dbReference type="ChEBI" id="CHEBI:18420"/>
    </ligand>
</feature>
<accession>A0AAE9DLE6</accession>
<feature type="binding site" evidence="14">
    <location>
        <position position="434"/>
    </location>
    <ligand>
        <name>Mg(2+)</name>
        <dbReference type="ChEBI" id="CHEBI:18420"/>
    </ligand>
</feature>
<gene>
    <name evidence="20" type="ORF">L3Y34_018452</name>
</gene>
<feature type="binding site" evidence="14">
    <location>
        <position position="938"/>
    </location>
    <ligand>
        <name>Mg(2+)</name>
        <dbReference type="ChEBI" id="CHEBI:18420"/>
    </ligand>
</feature>
<dbReference type="FunFam" id="3.40.50.1000:FF:000287">
    <property type="entry name" value="Phospholipid-transporting ATPase"/>
    <property type="match status" value="1"/>
</dbReference>
<dbReference type="EC" id="7.6.2.1" evidence="15"/>
<keyword evidence="6 13" id="KW-0067">ATP-binding</keyword>
<dbReference type="PROSITE" id="PS00154">
    <property type="entry name" value="ATPASE_E1_E2"/>
    <property type="match status" value="1"/>
</dbReference>
<dbReference type="InterPro" id="IPR023214">
    <property type="entry name" value="HAD_sf"/>
</dbReference>
<dbReference type="SFLD" id="SFLDG00002">
    <property type="entry name" value="C1.7:_P-type_atpase_like"/>
    <property type="match status" value="1"/>
</dbReference>
<evidence type="ECO:0000256" key="5">
    <source>
        <dbReference type="ARBA" id="ARBA00022741"/>
    </source>
</evidence>
<evidence type="ECO:0000256" key="8">
    <source>
        <dbReference type="ARBA" id="ARBA00022967"/>
    </source>
</evidence>
<feature type="transmembrane region" description="Helical" evidence="15">
    <location>
        <begin position="1028"/>
        <end position="1048"/>
    </location>
</feature>
<dbReference type="GO" id="GO:0016020">
    <property type="term" value="C:membrane"/>
    <property type="evidence" value="ECO:0007669"/>
    <property type="project" value="UniProtKB-SubCell"/>
</dbReference>
<dbReference type="InterPro" id="IPR044492">
    <property type="entry name" value="P_typ_ATPase_HD_dom"/>
</dbReference>
<evidence type="ECO:0000256" key="14">
    <source>
        <dbReference type="PIRSR" id="PIRSR606539-3"/>
    </source>
</evidence>
<evidence type="ECO:0000259" key="17">
    <source>
        <dbReference type="Pfam" id="PF06445"/>
    </source>
</evidence>
<feature type="binding site" evidence="13">
    <location>
        <position position="657"/>
    </location>
    <ligand>
        <name>ATP</name>
        <dbReference type="ChEBI" id="CHEBI:30616"/>
    </ligand>
</feature>
<dbReference type="PANTHER" id="PTHR24092">
    <property type="entry name" value="PROBABLE PHOSPHOLIPID-TRANSPORTING ATPASE"/>
    <property type="match status" value="1"/>
</dbReference>
<dbReference type="NCBIfam" id="TIGR01494">
    <property type="entry name" value="ATPase_P-type"/>
    <property type="match status" value="1"/>
</dbReference>
<evidence type="ECO:0000256" key="11">
    <source>
        <dbReference type="ARBA" id="ARBA00034036"/>
    </source>
</evidence>
<feature type="active site" description="4-aspartylphosphate intermediate" evidence="12">
    <location>
        <position position="432"/>
    </location>
</feature>
<dbReference type="InterPro" id="IPR008250">
    <property type="entry name" value="ATPase_P-typ_transduc_dom_A_sf"/>
</dbReference>
<feature type="binding site" evidence="13">
    <location>
        <position position="942"/>
    </location>
    <ligand>
        <name>ATP</name>
        <dbReference type="ChEBI" id="CHEBI:30616"/>
    </ligand>
</feature>
<feature type="binding site" evidence="14">
    <location>
        <position position="432"/>
    </location>
    <ligand>
        <name>Mg(2+)</name>
        <dbReference type="ChEBI" id="CHEBI:18420"/>
    </ligand>
</feature>
<evidence type="ECO:0000256" key="10">
    <source>
        <dbReference type="ARBA" id="ARBA00023136"/>
    </source>
</evidence>
<feature type="region of interest" description="Disordered" evidence="16">
    <location>
        <begin position="1422"/>
        <end position="1451"/>
    </location>
</feature>
<dbReference type="InterPro" id="IPR018303">
    <property type="entry name" value="ATPase_P-typ_P_site"/>
</dbReference>
<comment type="catalytic activity">
    <reaction evidence="11 15">
        <text>ATP + H2O + phospholipidSide 1 = ADP + phosphate + phospholipidSide 2.</text>
        <dbReference type="EC" id="7.6.2.1"/>
    </reaction>
</comment>
<feature type="transmembrane region" description="Helical" evidence="15">
    <location>
        <begin position="1107"/>
        <end position="1128"/>
    </location>
</feature>
<dbReference type="InterPro" id="IPR036412">
    <property type="entry name" value="HAD-like_sf"/>
</dbReference>
<comment type="similarity">
    <text evidence="2 15">Belongs to the cation transport ATPase (P-type) (TC 3.A.3) family. Type IV subfamily.</text>
</comment>
<dbReference type="Gene3D" id="3.40.50.1000">
    <property type="entry name" value="HAD superfamily/HAD-like"/>
    <property type="match status" value="1"/>
</dbReference>
<dbReference type="GO" id="GO:0140326">
    <property type="term" value="F:ATPase-coupled intramembrane lipid transporter activity"/>
    <property type="evidence" value="ECO:0007669"/>
    <property type="project" value="UniProtKB-EC"/>
</dbReference>
<evidence type="ECO:0000256" key="6">
    <source>
        <dbReference type="ARBA" id="ARBA00022840"/>
    </source>
</evidence>
<feature type="binding site" evidence="13">
    <location>
        <position position="432"/>
    </location>
    <ligand>
        <name>ATP</name>
        <dbReference type="ChEBI" id="CHEBI:30616"/>
    </ligand>
</feature>
<dbReference type="GO" id="GO:0016887">
    <property type="term" value="F:ATP hydrolysis activity"/>
    <property type="evidence" value="ECO:0007669"/>
    <property type="project" value="InterPro"/>
</dbReference>
<dbReference type="GO" id="GO:0005524">
    <property type="term" value="F:ATP binding"/>
    <property type="evidence" value="ECO:0007669"/>
    <property type="project" value="UniProtKB-UniRule"/>
</dbReference>
<dbReference type="InterPro" id="IPR023298">
    <property type="entry name" value="ATPase_P-typ_TM_dom_sf"/>
</dbReference>
<dbReference type="Pfam" id="PF06445">
    <property type="entry name" value="GyrI-like"/>
    <property type="match status" value="1"/>
</dbReference>
<evidence type="ECO:0000256" key="7">
    <source>
        <dbReference type="ARBA" id="ARBA00022842"/>
    </source>
</evidence>
<dbReference type="CDD" id="cd02073">
    <property type="entry name" value="P-type_ATPase_APLT_Dnf-like"/>
    <property type="match status" value="1"/>
</dbReference>
<dbReference type="Gene3D" id="2.70.150.10">
    <property type="entry name" value="Calcium-transporting ATPase, cytoplasmic transduction domain A"/>
    <property type="match status" value="1"/>
</dbReference>
<dbReference type="Proteomes" id="UP000827892">
    <property type="component" value="Chromosome II"/>
</dbReference>
<sequence>MTTPRPTHLHRRSSSKWVPPSAPLHNPISIFKGRSNRETGSRVIRPNHLFESPRYELTNYRDFTDNQISTTKYSIWNFIPLNIWHQISTKYANLYFIFIAVLNWVPFFDAYTRYVGLIPICFVLGTTLIKDGIEDYRRWKFDNQINKKTCHVWDRERCAFRKTEWRYILVGDFVHISNDQDVPADIILLRSSNESGTCYIETCNLDGETSLKQRMVPAKVVGYSKKDSTFKPSDFTGVVTCEKPDKSIYTIRAKVEYEPGQTDVIIKDNMLLRGSRIKNTTFVEGIVVYAGHDTKVMLNNGRAPHKTSGIEKLTNKFIIACFVMLLIMVIYGASASAVWVGDHPTNEQIPFILSNTPTPFIEGFIGIGAFFINYQLLVPISLYITVEIIKALQIYFISNDIQLYDSKSDRAIDCRSLSIPEELGTVTHVLSDKTGTLTENMMIFRNCAFDETDYGTQGSKSNPDQPVKCEELYQRINNSMHNPVQKHFFANILLNNSVVVNTIPHTDLLELGNFEGGVYNIGNSCFYDVTEEKYKAMLAAVGKEPTESDDVSRPDMLGLPTTITFDDRLTVIVEEDTPSESPIPEASPSLRDSPETATPTSPIYRPLSSLSSFSRKLSTVVRRSILRPISNIIPVRKQLISFKQQALNPYEAESPDELALIEGIALYNYVLLERAATSVTISTPEKAEKRYELLLTLPFDATRKRMSVIVTSPKGPLLYCKGADSAVMSRLTSESLTDPKIQTIKSHLDDYAKKGLRTLCFAMKYIPQEEFDDFLHSYKFLMEDSSTEREKMLSEKADELEKNLKLSGVTGIEDRLQDGVPDTLCALREAGIQVWVLTGDKLETAQNIATSSGLFHPQRPLKVIENEADAEEASESAGLNIIMSPAAIRLAQEGNSHLIEALRKAKTVLCYRMTPSEKATMVNTVKKKIKGNVLAIGDGANDVPMIQAAHVGIGIAGKEGLQAAMACDFAIARFKFLSRLLLVHGHWSYYRLANTFLYFLYKNANAVFIIFYYQFFCGASGTNIVDPIWGVIYPIIFTSAQPVVVGVLDQDFDDKTLMSKPEKYVIGRENQLYRWKHFFIDVVDGIYQAAVIYYVTHLTLFASDASLWEMGFYIATSSILVNSGHLALQVRYWHWRLVALFCFFIFFQFGYFFTECLTVGANMIPDPPVWMPIHAMKDSRFWYSQVITVIVALCPRFTSMCLLNSLKPEKETMFELAFIAVLVAAAIYIFATLRKNGFFVIIEPSVTTSPKHLDKPLTVYYKYHLGPYQNVCEIINEAKHILSSSVNSATYFGIYYDNPENTDSHFLQSAIGVVFGNDGKDLHEEKYAKELTDNGFEKFVLPKVERAVQAVQPSTGGFASFLALVWFTYSTIKKYISDNKLETTYAVEFYSHDEIDVIFPLDDASEFLVKDYQSIDKLESDAAKKRFDSSEEDSESDPEGADEPEDEEKEN</sequence>
<evidence type="ECO:0000256" key="2">
    <source>
        <dbReference type="ARBA" id="ARBA00008109"/>
    </source>
</evidence>
<dbReference type="InterPro" id="IPR032630">
    <property type="entry name" value="P_typ_ATPase_c"/>
</dbReference>
<dbReference type="InterPro" id="IPR029442">
    <property type="entry name" value="GyrI-like"/>
</dbReference>
<feature type="compositionally biased region" description="Low complexity" evidence="16">
    <location>
        <begin position="579"/>
        <end position="589"/>
    </location>
</feature>
<feature type="transmembrane region" description="Helical" evidence="15">
    <location>
        <begin position="91"/>
        <end position="108"/>
    </location>
</feature>
<feature type="region of interest" description="Disordered" evidence="16">
    <location>
        <begin position="575"/>
        <end position="602"/>
    </location>
</feature>
<feature type="compositionally biased region" description="Acidic residues" evidence="16">
    <location>
        <begin position="1430"/>
        <end position="1451"/>
    </location>
</feature>
<keyword evidence="7 14" id="KW-0460">Magnesium</keyword>
<dbReference type="Gene3D" id="3.20.80.10">
    <property type="entry name" value="Regulatory factor, effector binding domain"/>
    <property type="match status" value="1"/>
</dbReference>
<evidence type="ECO:0000313" key="20">
    <source>
        <dbReference type="EMBL" id="ULU06628.1"/>
    </source>
</evidence>
<evidence type="ECO:0000256" key="9">
    <source>
        <dbReference type="ARBA" id="ARBA00022989"/>
    </source>
</evidence>
<feature type="transmembrane region" description="Helical" evidence="15">
    <location>
        <begin position="1181"/>
        <end position="1202"/>
    </location>
</feature>
<feature type="binding site" evidence="13">
    <location>
        <position position="840"/>
    </location>
    <ligand>
        <name>ATP</name>
        <dbReference type="ChEBI" id="CHEBI:30616"/>
    </ligand>
</feature>
<dbReference type="SUPFAM" id="SSF55136">
    <property type="entry name" value="Probable bacterial effector-binding domain"/>
    <property type="match status" value="1"/>
</dbReference>
<dbReference type="FunFam" id="3.40.1110.10:FF:000148">
    <property type="entry name" value="Phospholipid-transporting ATPase"/>
    <property type="match status" value="1"/>
</dbReference>
<organism evidence="20 21">
    <name type="scientific">Caenorhabditis briggsae</name>
    <dbReference type="NCBI Taxonomy" id="6238"/>
    <lineage>
        <taxon>Eukaryota</taxon>
        <taxon>Metazoa</taxon>
        <taxon>Ecdysozoa</taxon>
        <taxon>Nematoda</taxon>
        <taxon>Chromadorea</taxon>
        <taxon>Rhabditida</taxon>
        <taxon>Rhabditina</taxon>
        <taxon>Rhabditomorpha</taxon>
        <taxon>Rhabditoidea</taxon>
        <taxon>Rhabditidae</taxon>
        <taxon>Peloderinae</taxon>
        <taxon>Caenorhabditis</taxon>
    </lineage>
</organism>
<keyword evidence="10 15" id="KW-0472">Membrane</keyword>
<dbReference type="Pfam" id="PF16212">
    <property type="entry name" value="PhoLip_ATPase_C"/>
    <property type="match status" value="1"/>
</dbReference>
<dbReference type="InterPro" id="IPR006539">
    <property type="entry name" value="P-type_ATPase_IV"/>
</dbReference>
<proteinExistence type="inferred from homology"/>
<dbReference type="NCBIfam" id="TIGR01652">
    <property type="entry name" value="ATPase-Plipid"/>
    <property type="match status" value="1"/>
</dbReference>
<keyword evidence="4 14" id="KW-0479">Metal-binding</keyword>
<dbReference type="GO" id="GO:0000287">
    <property type="term" value="F:magnesium ion binding"/>
    <property type="evidence" value="ECO:0007669"/>
    <property type="project" value="UniProtKB-UniRule"/>
</dbReference>
<evidence type="ECO:0000256" key="16">
    <source>
        <dbReference type="SAM" id="MobiDB-lite"/>
    </source>
</evidence>
<feature type="domain" description="P-type ATPase C-terminal" evidence="19">
    <location>
        <begin position="964"/>
        <end position="1208"/>
    </location>
</feature>
<keyword evidence="5 13" id="KW-0547">Nucleotide-binding</keyword>
<feature type="binding site" evidence="13">
    <location>
        <position position="434"/>
    </location>
    <ligand>
        <name>ATP</name>
        <dbReference type="ChEBI" id="CHEBI:30616"/>
    </ligand>
</feature>
<dbReference type="SUPFAM" id="SSF81660">
    <property type="entry name" value="Metal cation-transporting ATPase, ATP-binding domain N"/>
    <property type="match status" value="1"/>
</dbReference>